<accession>A0A2M9Y7R8</accession>
<keyword evidence="2" id="KW-1185">Reference proteome</keyword>
<organism evidence="1 2">
    <name type="scientific">Leptospira saintgironsiae</name>
    <dbReference type="NCBI Taxonomy" id="2023183"/>
    <lineage>
        <taxon>Bacteria</taxon>
        <taxon>Pseudomonadati</taxon>
        <taxon>Spirochaetota</taxon>
        <taxon>Spirochaetia</taxon>
        <taxon>Leptospirales</taxon>
        <taxon>Leptospiraceae</taxon>
        <taxon>Leptospira</taxon>
    </lineage>
</organism>
<proteinExistence type="predicted"/>
<sequence length="168" mass="20231">MSLQKNWLKKTILPHIFIPQDINQRRRKKEYMNESFRIIQEAKLIQKKYSKLIIELDRNDNFWSSKATPNYKKQREKNYNYIAKIIWFSFEDDKWLNINSIIQSRSLPRITVYRIVRAWSRLGIARITDKPSITHWEKTRYIRIKKVLSDLPNLLYSINGISDNSQGG</sequence>
<name>A0A2M9Y7R8_9LEPT</name>
<evidence type="ECO:0000313" key="2">
    <source>
        <dbReference type="Proteomes" id="UP000231926"/>
    </source>
</evidence>
<gene>
    <name evidence="1" type="ORF">CH362_18635</name>
</gene>
<protein>
    <submittedName>
        <fullName evidence="1">Uncharacterized protein</fullName>
    </submittedName>
</protein>
<reference evidence="1 2" key="1">
    <citation type="submission" date="2017-07" db="EMBL/GenBank/DDBJ databases">
        <title>Leptospira spp. isolated from tropical soils.</title>
        <authorList>
            <person name="Thibeaux R."/>
            <person name="Iraola G."/>
            <person name="Ferres I."/>
            <person name="Bierque E."/>
            <person name="Girault D."/>
            <person name="Soupe-Gilbert M.-E."/>
            <person name="Picardeau M."/>
            <person name="Goarant C."/>
        </authorList>
    </citation>
    <scope>NUCLEOTIDE SEQUENCE [LARGE SCALE GENOMIC DNA]</scope>
    <source>
        <strain evidence="1 2">FH4-C-A2</strain>
    </source>
</reference>
<evidence type="ECO:0000313" key="1">
    <source>
        <dbReference type="EMBL" id="PJZ47559.1"/>
    </source>
</evidence>
<dbReference type="EMBL" id="NPDR01000016">
    <property type="protein sequence ID" value="PJZ47559.1"/>
    <property type="molecule type" value="Genomic_DNA"/>
</dbReference>
<comment type="caution">
    <text evidence="1">The sequence shown here is derived from an EMBL/GenBank/DDBJ whole genome shotgun (WGS) entry which is preliminary data.</text>
</comment>
<dbReference type="Proteomes" id="UP000231926">
    <property type="component" value="Unassembled WGS sequence"/>
</dbReference>
<dbReference type="AlphaFoldDB" id="A0A2M9Y7R8"/>